<keyword evidence="3" id="KW-1185">Reference proteome</keyword>
<name>A0AAV4TJ19_9ARAC</name>
<keyword evidence="1" id="KW-1133">Transmembrane helix</keyword>
<keyword evidence="1" id="KW-0812">Transmembrane</keyword>
<gene>
    <name evidence="2" type="ORF">CDAR_519821</name>
</gene>
<reference evidence="2 3" key="1">
    <citation type="submission" date="2021-06" db="EMBL/GenBank/DDBJ databases">
        <title>Caerostris darwini draft genome.</title>
        <authorList>
            <person name="Kono N."/>
            <person name="Arakawa K."/>
        </authorList>
    </citation>
    <scope>NUCLEOTIDE SEQUENCE [LARGE SCALE GENOMIC DNA]</scope>
</reference>
<evidence type="ECO:0000313" key="2">
    <source>
        <dbReference type="EMBL" id="GIY45061.1"/>
    </source>
</evidence>
<sequence length="136" mass="15385">MSIALMRSSCRTFLKTRWACFAVLVLLSVSYSTGLMGANERDSTLNYVFVGFSIALGVLMPLLRMRCDDQVREQLKRGLLFSLRDDLGGIRVTPAPTHPLLKMADFDNPKYKQQQLANLAYKNSDPLEDTDAVWHK</sequence>
<organism evidence="2 3">
    <name type="scientific">Caerostris darwini</name>
    <dbReference type="NCBI Taxonomy" id="1538125"/>
    <lineage>
        <taxon>Eukaryota</taxon>
        <taxon>Metazoa</taxon>
        <taxon>Ecdysozoa</taxon>
        <taxon>Arthropoda</taxon>
        <taxon>Chelicerata</taxon>
        <taxon>Arachnida</taxon>
        <taxon>Araneae</taxon>
        <taxon>Araneomorphae</taxon>
        <taxon>Entelegynae</taxon>
        <taxon>Araneoidea</taxon>
        <taxon>Araneidae</taxon>
        <taxon>Caerostris</taxon>
    </lineage>
</organism>
<dbReference type="AlphaFoldDB" id="A0AAV4TJ19"/>
<accession>A0AAV4TJ19</accession>
<keyword evidence="1" id="KW-0472">Membrane</keyword>
<evidence type="ECO:0000313" key="3">
    <source>
        <dbReference type="Proteomes" id="UP001054837"/>
    </source>
</evidence>
<comment type="caution">
    <text evidence="2">The sequence shown here is derived from an EMBL/GenBank/DDBJ whole genome shotgun (WGS) entry which is preliminary data.</text>
</comment>
<proteinExistence type="predicted"/>
<dbReference type="EMBL" id="BPLQ01009586">
    <property type="protein sequence ID" value="GIY45061.1"/>
    <property type="molecule type" value="Genomic_DNA"/>
</dbReference>
<dbReference type="Proteomes" id="UP001054837">
    <property type="component" value="Unassembled WGS sequence"/>
</dbReference>
<evidence type="ECO:0000256" key="1">
    <source>
        <dbReference type="SAM" id="Phobius"/>
    </source>
</evidence>
<protein>
    <submittedName>
        <fullName evidence="2">Uncharacterized protein</fullName>
    </submittedName>
</protein>
<feature type="transmembrane region" description="Helical" evidence="1">
    <location>
        <begin position="47"/>
        <end position="67"/>
    </location>
</feature>